<feature type="compositionally biased region" description="Basic and acidic residues" evidence="1">
    <location>
        <begin position="52"/>
        <end position="68"/>
    </location>
</feature>
<sequence>MEVFLQWRERTNERCRVEAGSGQSPRSALHPSRGARTPAGDGQGSRRRRPWRAAERREEERPTRRSPWEVEGRSLKGLTAFAPYVTECYFQFRDQFFNGTTNFWWYFSDVAIFQCYETNFPYLILTSILL</sequence>
<feature type="region of interest" description="Disordered" evidence="1">
    <location>
        <begin position="15"/>
        <end position="68"/>
    </location>
</feature>
<evidence type="ECO:0000256" key="1">
    <source>
        <dbReference type="SAM" id="MobiDB-lite"/>
    </source>
</evidence>
<evidence type="ECO:0000313" key="2">
    <source>
        <dbReference type="EMBL" id="PUZ46581.1"/>
    </source>
</evidence>
<accession>A0A2T7CTE9</accession>
<proteinExistence type="predicted"/>
<name>A0A2T7CTE9_9POAL</name>
<protein>
    <submittedName>
        <fullName evidence="2">Uncharacterized protein</fullName>
    </submittedName>
</protein>
<keyword evidence="3" id="KW-1185">Reference proteome</keyword>
<dbReference type="Gramene" id="PUZ46581">
    <property type="protein sequence ID" value="PUZ46581"/>
    <property type="gene ID" value="GQ55_7G091100"/>
</dbReference>
<gene>
    <name evidence="2" type="ORF">GQ55_7G091100</name>
</gene>
<dbReference type="Proteomes" id="UP000244336">
    <property type="component" value="Chromosome 7"/>
</dbReference>
<organism evidence="2 3">
    <name type="scientific">Panicum hallii var. hallii</name>
    <dbReference type="NCBI Taxonomy" id="1504633"/>
    <lineage>
        <taxon>Eukaryota</taxon>
        <taxon>Viridiplantae</taxon>
        <taxon>Streptophyta</taxon>
        <taxon>Embryophyta</taxon>
        <taxon>Tracheophyta</taxon>
        <taxon>Spermatophyta</taxon>
        <taxon>Magnoliopsida</taxon>
        <taxon>Liliopsida</taxon>
        <taxon>Poales</taxon>
        <taxon>Poaceae</taxon>
        <taxon>PACMAD clade</taxon>
        <taxon>Panicoideae</taxon>
        <taxon>Panicodae</taxon>
        <taxon>Paniceae</taxon>
        <taxon>Panicinae</taxon>
        <taxon>Panicum</taxon>
        <taxon>Panicum sect. Panicum</taxon>
    </lineage>
</organism>
<dbReference type="EMBL" id="CM009755">
    <property type="protein sequence ID" value="PUZ46581.1"/>
    <property type="molecule type" value="Genomic_DNA"/>
</dbReference>
<reference evidence="2 3" key="1">
    <citation type="submission" date="2018-04" db="EMBL/GenBank/DDBJ databases">
        <title>WGS assembly of Panicum hallii var. hallii HAL2.</title>
        <authorList>
            <person name="Lovell J."/>
            <person name="Jenkins J."/>
            <person name="Lowry D."/>
            <person name="Mamidi S."/>
            <person name="Sreedasyam A."/>
            <person name="Weng X."/>
            <person name="Barry K."/>
            <person name="Bonette J."/>
            <person name="Campitelli B."/>
            <person name="Daum C."/>
            <person name="Gordon S."/>
            <person name="Gould B."/>
            <person name="Lipzen A."/>
            <person name="MacQueen A."/>
            <person name="Palacio-Mejia J."/>
            <person name="Plott C."/>
            <person name="Shakirov E."/>
            <person name="Shu S."/>
            <person name="Yoshinaga Y."/>
            <person name="Zane M."/>
            <person name="Rokhsar D."/>
            <person name="Grimwood J."/>
            <person name="Schmutz J."/>
            <person name="Juenger T."/>
        </authorList>
    </citation>
    <scope>NUCLEOTIDE SEQUENCE [LARGE SCALE GENOMIC DNA]</scope>
    <source>
        <strain evidence="3">cv. HAL2</strain>
    </source>
</reference>
<evidence type="ECO:0000313" key="3">
    <source>
        <dbReference type="Proteomes" id="UP000244336"/>
    </source>
</evidence>
<dbReference type="AlphaFoldDB" id="A0A2T7CTE9"/>